<evidence type="ECO:0000256" key="1">
    <source>
        <dbReference type="SAM" id="Phobius"/>
    </source>
</evidence>
<keyword evidence="1" id="KW-0472">Membrane</keyword>
<dbReference type="AlphaFoldDB" id="A0ABD3QPN9"/>
<proteinExistence type="predicted"/>
<keyword evidence="1" id="KW-1133">Transmembrane helix</keyword>
<name>A0ABD3QPN9_9STRA</name>
<gene>
    <name evidence="2" type="ORF">HJC23_010318</name>
</gene>
<organism evidence="2 3">
    <name type="scientific">Cyclotella cryptica</name>
    <dbReference type="NCBI Taxonomy" id="29204"/>
    <lineage>
        <taxon>Eukaryota</taxon>
        <taxon>Sar</taxon>
        <taxon>Stramenopiles</taxon>
        <taxon>Ochrophyta</taxon>
        <taxon>Bacillariophyta</taxon>
        <taxon>Coscinodiscophyceae</taxon>
        <taxon>Thalassiosirophycidae</taxon>
        <taxon>Stephanodiscales</taxon>
        <taxon>Stephanodiscaceae</taxon>
        <taxon>Cyclotella</taxon>
    </lineage>
</organism>
<sequence>MIDHVDSALPPSADVELTGLIGNVGKSTRSLGGNDYGGEVPLTPPRRKVAAVLGVMFFGSLLVAAPFAWRRTSIRITKAAGQTPTSEYSDVDATHSQSFPDPSTWMNLRWQPVSERDNCYDRFQLANATIYCGAGMYEPITMDDAIVELSIDITPSRSSLYNGQDGNRYCGGVPMKPNLCVLPISGKWALPTETSAVSPLDGRFGITEDSISNTKPLCKTMSQLVNGTHDETGNWIPDPFCTVVPLSPFAWTENSPCQTTIVMIGDSHVRNLFTATVNGLRGVSFFTEAHADDAMKSRGVAESYQWTLNNEGVASDKLGIFSDTKANPPQFFDECRCDEVQRCLNIVFLWAPTFNEQLQQFHLVPSNTMLLIVEPGNSYEPTNTLDASWTAKIDAIMEEYTRLHLNIFHFVWGSQPQERRQALIEWTAHGKHADRKSYLRQDEIYVATGLQGRATFHFACGLGQRDTVSDTITAAEPCSDVTDTGQIRAIVTAHFDALRDT</sequence>
<feature type="transmembrane region" description="Helical" evidence="1">
    <location>
        <begin position="49"/>
        <end position="69"/>
    </location>
</feature>
<accession>A0ABD3QPN9</accession>
<comment type="caution">
    <text evidence="2">The sequence shown here is derived from an EMBL/GenBank/DDBJ whole genome shotgun (WGS) entry which is preliminary data.</text>
</comment>
<keyword evidence="1" id="KW-0812">Transmembrane</keyword>
<evidence type="ECO:0000313" key="3">
    <source>
        <dbReference type="Proteomes" id="UP001516023"/>
    </source>
</evidence>
<reference evidence="2 3" key="1">
    <citation type="journal article" date="2020" name="G3 (Bethesda)">
        <title>Improved Reference Genome for Cyclotella cryptica CCMP332, a Model for Cell Wall Morphogenesis, Salinity Adaptation, and Lipid Production in Diatoms (Bacillariophyta).</title>
        <authorList>
            <person name="Roberts W.R."/>
            <person name="Downey K.M."/>
            <person name="Ruck E.C."/>
            <person name="Traller J.C."/>
            <person name="Alverson A.J."/>
        </authorList>
    </citation>
    <scope>NUCLEOTIDE SEQUENCE [LARGE SCALE GENOMIC DNA]</scope>
    <source>
        <strain evidence="2 3">CCMP332</strain>
    </source>
</reference>
<protein>
    <submittedName>
        <fullName evidence="2">Uncharacterized protein</fullName>
    </submittedName>
</protein>
<dbReference type="EMBL" id="JABMIG020000023">
    <property type="protein sequence ID" value="KAL3801974.1"/>
    <property type="molecule type" value="Genomic_DNA"/>
</dbReference>
<keyword evidence="3" id="KW-1185">Reference proteome</keyword>
<dbReference type="Proteomes" id="UP001516023">
    <property type="component" value="Unassembled WGS sequence"/>
</dbReference>
<evidence type="ECO:0000313" key="2">
    <source>
        <dbReference type="EMBL" id="KAL3801974.1"/>
    </source>
</evidence>